<dbReference type="Pfam" id="PF08240">
    <property type="entry name" value="ADH_N"/>
    <property type="match status" value="1"/>
</dbReference>
<evidence type="ECO:0000259" key="7">
    <source>
        <dbReference type="Pfam" id="PF08240"/>
    </source>
</evidence>
<dbReference type="PANTHER" id="PTHR42940:SF8">
    <property type="entry name" value="VACUOLAR PROTEIN SORTING-ASSOCIATED PROTEIN 11"/>
    <property type="match status" value="1"/>
</dbReference>
<keyword evidence="3" id="KW-0479">Metal-binding</keyword>
<evidence type="ECO:0000259" key="6">
    <source>
        <dbReference type="Pfam" id="PF00107"/>
    </source>
</evidence>
<dbReference type="InterPro" id="IPR036291">
    <property type="entry name" value="NAD(P)-bd_dom_sf"/>
</dbReference>
<evidence type="ECO:0000256" key="2">
    <source>
        <dbReference type="ARBA" id="ARBA00008072"/>
    </source>
</evidence>
<feature type="domain" description="Alcohol dehydrogenase-like N-terminal" evidence="7">
    <location>
        <begin position="32"/>
        <end position="140"/>
    </location>
</feature>
<dbReference type="SUPFAM" id="SSF50129">
    <property type="entry name" value="GroES-like"/>
    <property type="match status" value="1"/>
</dbReference>
<feature type="domain" description="Alcohol dehydrogenase-like C-terminal" evidence="6">
    <location>
        <begin position="148"/>
        <end position="268"/>
    </location>
</feature>
<evidence type="ECO:0000256" key="1">
    <source>
        <dbReference type="ARBA" id="ARBA00001947"/>
    </source>
</evidence>
<dbReference type="STRING" id="1213859.L2FP12"/>
<proteinExistence type="inferred from homology"/>
<dbReference type="SUPFAM" id="SSF51735">
    <property type="entry name" value="NAD(P)-binding Rossmann-fold domains"/>
    <property type="match status" value="1"/>
</dbReference>
<dbReference type="GO" id="GO:0005737">
    <property type="term" value="C:cytoplasm"/>
    <property type="evidence" value="ECO:0007669"/>
    <property type="project" value="TreeGrafter"/>
</dbReference>
<accession>L2FP12</accession>
<keyword evidence="5" id="KW-0560">Oxidoreductase</keyword>
<keyword evidence="4" id="KW-0862">Zinc</keyword>
<dbReference type="InterPro" id="IPR011032">
    <property type="entry name" value="GroES-like_sf"/>
</dbReference>
<evidence type="ECO:0000313" key="8">
    <source>
        <dbReference type="EMBL" id="ELA28092.1"/>
    </source>
</evidence>
<reference evidence="8" key="1">
    <citation type="submission" date="2012-08" db="EMBL/GenBank/DDBJ databases">
        <title>Genome analysis of Colletotrichum orbiculare and Colletotrichum fructicola.</title>
        <authorList>
            <person name="Gan P.H.P."/>
            <person name="Ikeda K."/>
            <person name="Irieda H."/>
            <person name="Narusaka M."/>
            <person name="O'Connell R.J."/>
            <person name="Narusaka Y."/>
            <person name="Takano Y."/>
            <person name="Kubo Y."/>
            <person name="Shirasu K."/>
        </authorList>
    </citation>
    <scope>NUCLEOTIDE SEQUENCE</scope>
    <source>
        <strain evidence="8">Nara gc5</strain>
    </source>
</reference>
<gene>
    <name evidence="8" type="ORF">CGGC5_1418</name>
</gene>
<comment type="similarity">
    <text evidence="2">Belongs to the zinc-containing alcohol dehydrogenase family.</text>
</comment>
<comment type="cofactor">
    <cofactor evidence="1">
        <name>Zn(2+)</name>
        <dbReference type="ChEBI" id="CHEBI:29105"/>
    </cofactor>
</comment>
<organism evidence="8">
    <name type="scientific">Colletotrichum fructicola (strain Nara gc5)</name>
    <name type="common">Anthracnose fungus</name>
    <name type="synonym">Colletotrichum gloeosporioides (strain Nara gc5)</name>
    <dbReference type="NCBI Taxonomy" id="1213859"/>
    <lineage>
        <taxon>Eukaryota</taxon>
        <taxon>Fungi</taxon>
        <taxon>Dikarya</taxon>
        <taxon>Ascomycota</taxon>
        <taxon>Pezizomycotina</taxon>
        <taxon>Sordariomycetes</taxon>
        <taxon>Hypocreomycetidae</taxon>
        <taxon>Glomerellales</taxon>
        <taxon>Glomerellaceae</taxon>
        <taxon>Colletotrichum</taxon>
        <taxon>Colletotrichum gloeosporioides species complex</taxon>
    </lineage>
</organism>
<dbReference type="Gene3D" id="3.40.50.720">
    <property type="entry name" value="NAD(P)-binding Rossmann-like Domain"/>
    <property type="match status" value="1"/>
</dbReference>
<dbReference type="GO" id="GO:0004022">
    <property type="term" value="F:alcohol dehydrogenase (NAD+) activity"/>
    <property type="evidence" value="ECO:0007669"/>
    <property type="project" value="TreeGrafter"/>
</dbReference>
<evidence type="ECO:0000256" key="5">
    <source>
        <dbReference type="ARBA" id="ARBA00023002"/>
    </source>
</evidence>
<name>L2FP12_COLFN</name>
<dbReference type="InterPro" id="IPR013149">
    <property type="entry name" value="ADH-like_C"/>
</dbReference>
<dbReference type="InterPro" id="IPR013154">
    <property type="entry name" value="ADH-like_N"/>
</dbReference>
<protein>
    <submittedName>
        <fullName evidence="8">Zinc binding dehydrogenase</fullName>
    </submittedName>
</protein>
<sequence>MAPLPKTMKAIQLKSFNAPYAVSRVPVPRPEPHQLLIRVRAAGFCHTDCMVNEGAFDSPLPVIGSHEPAGVVIEVGAEVQGFKEGDCVGCINFEGACGKCPDCKAGRPVYCDNMLMKGITTDGAWAEYMVADWRFTVKIPYAMSYPVGYKVVAIDVKQSALDLAASYPLKPDLAILATTPAPDAVSQIAQVVGGAYPGLDATVLATDAPAAFKFAAAVTRKHGTLVLLGQPDAGITMSYKDVIFRDLTLVGSLVASREDTEELLGLVAEHGVEVKMKEWRIEQAEEMRQEYLGGKGEGKNVVVFG</sequence>
<dbReference type="EMBL" id="KB020947">
    <property type="protein sequence ID" value="ELA28092.1"/>
    <property type="molecule type" value="Genomic_DNA"/>
</dbReference>
<dbReference type="Pfam" id="PF00107">
    <property type="entry name" value="ADH_zinc_N"/>
    <property type="match status" value="1"/>
</dbReference>
<dbReference type="PANTHER" id="PTHR42940">
    <property type="entry name" value="ALCOHOL DEHYDROGENASE 1-RELATED"/>
    <property type="match status" value="1"/>
</dbReference>
<dbReference type="GO" id="GO:0046872">
    <property type="term" value="F:metal ion binding"/>
    <property type="evidence" value="ECO:0007669"/>
    <property type="project" value="UniProtKB-KW"/>
</dbReference>
<dbReference type="Gene3D" id="3.90.180.10">
    <property type="entry name" value="Medium-chain alcohol dehydrogenases, catalytic domain"/>
    <property type="match status" value="2"/>
</dbReference>
<evidence type="ECO:0000256" key="4">
    <source>
        <dbReference type="ARBA" id="ARBA00022833"/>
    </source>
</evidence>
<evidence type="ECO:0000256" key="3">
    <source>
        <dbReference type="ARBA" id="ARBA00022723"/>
    </source>
</evidence>
<dbReference type="HOGENOM" id="CLU_026673_20_1_1"/>
<dbReference type="AlphaFoldDB" id="L2FP12"/>